<keyword evidence="2" id="KW-1185">Reference proteome</keyword>
<evidence type="ECO:0000313" key="1">
    <source>
        <dbReference type="EMBL" id="OYN90243.1"/>
    </source>
</evidence>
<comment type="caution">
    <text evidence="1">The sequence shown here is derived from an EMBL/GenBank/DDBJ whole genome shotgun (WGS) entry which is preliminary data.</text>
</comment>
<dbReference type="AlphaFoldDB" id="A0A255EQ44"/>
<organism evidence="1 2">
    <name type="scientific">Parenemella sanctibonifatiensis</name>
    <dbReference type="NCBI Taxonomy" id="2016505"/>
    <lineage>
        <taxon>Bacteria</taxon>
        <taxon>Bacillati</taxon>
        <taxon>Actinomycetota</taxon>
        <taxon>Actinomycetes</taxon>
        <taxon>Propionibacteriales</taxon>
        <taxon>Propionibacteriaceae</taxon>
        <taxon>Parenemella</taxon>
    </lineage>
</organism>
<dbReference type="Proteomes" id="UP000216300">
    <property type="component" value="Unassembled WGS sequence"/>
</dbReference>
<name>A0A255EQ44_9ACTN</name>
<dbReference type="EMBL" id="NMVJ01000007">
    <property type="protein sequence ID" value="OYN90243.1"/>
    <property type="molecule type" value="Genomic_DNA"/>
</dbReference>
<reference evidence="1 2" key="1">
    <citation type="submission" date="2017-07" db="EMBL/GenBank/DDBJ databases">
        <title>Draft whole genome sequences of clinical Proprionibacteriaceae strains.</title>
        <authorList>
            <person name="Bernier A.-M."/>
            <person name="Bernard K."/>
            <person name="Domingo M.-C."/>
        </authorList>
    </citation>
    <scope>NUCLEOTIDE SEQUENCE [LARGE SCALE GENOMIC DNA]</scope>
    <source>
        <strain evidence="1 2">NML 150081</strain>
    </source>
</reference>
<protein>
    <submittedName>
        <fullName evidence="1">Uncharacterized protein</fullName>
    </submittedName>
</protein>
<evidence type="ECO:0000313" key="2">
    <source>
        <dbReference type="Proteomes" id="UP000216300"/>
    </source>
</evidence>
<gene>
    <name evidence="1" type="ORF">CGZ91_08735</name>
</gene>
<accession>A0A255EQ44</accession>
<proteinExistence type="predicted"/>
<sequence length="116" mass="13031">MIGLVAGLVVGGLIGRWTLWDMVSKFEVTDTELRITQPLRGTAIYPLAGSNFMMARIGRHRGRFSLKLTANAPGKPERSYILGFGMQEDEECRVALSERLGRVRGEDDPLRYVFDE</sequence>